<keyword evidence="4" id="KW-0479">Metal-binding</keyword>
<organism evidence="8 9">
    <name type="scientific">Mesorhizobium vachelliae</name>
    <dbReference type="NCBI Taxonomy" id="3072309"/>
    <lineage>
        <taxon>Bacteria</taxon>
        <taxon>Pseudomonadati</taxon>
        <taxon>Pseudomonadota</taxon>
        <taxon>Alphaproteobacteria</taxon>
        <taxon>Hyphomicrobiales</taxon>
        <taxon>Phyllobacteriaceae</taxon>
        <taxon>Mesorhizobium</taxon>
    </lineage>
</organism>
<dbReference type="Gene3D" id="3.10.20.600">
    <property type="match status" value="1"/>
</dbReference>
<name>A0ABU5A9J7_9HYPH</name>
<dbReference type="InterPro" id="IPR036249">
    <property type="entry name" value="Thioredoxin-like_sf"/>
</dbReference>
<dbReference type="Proteomes" id="UP001285154">
    <property type="component" value="Unassembled WGS sequence"/>
</dbReference>
<evidence type="ECO:0000256" key="4">
    <source>
        <dbReference type="ARBA" id="ARBA00022723"/>
    </source>
</evidence>
<evidence type="ECO:0000256" key="2">
    <source>
        <dbReference type="ARBA" id="ARBA00007523"/>
    </source>
</evidence>
<evidence type="ECO:0000256" key="5">
    <source>
        <dbReference type="ARBA" id="ARBA00023004"/>
    </source>
</evidence>
<dbReference type="Pfam" id="PF01512">
    <property type="entry name" value="Complex1_51K"/>
    <property type="match status" value="1"/>
</dbReference>
<dbReference type="Gene3D" id="3.40.50.11540">
    <property type="entry name" value="NADH-ubiquinone oxidoreductase 51kDa subunit"/>
    <property type="match status" value="1"/>
</dbReference>
<dbReference type="PANTHER" id="PTHR43578">
    <property type="entry name" value="NADH-QUINONE OXIDOREDUCTASE SUBUNIT F"/>
    <property type="match status" value="1"/>
</dbReference>
<gene>
    <name evidence="8" type="ORF">RFM42_17930</name>
</gene>
<accession>A0ABU5A9J7</accession>
<dbReference type="EMBL" id="JAVIIQ010000006">
    <property type="protein sequence ID" value="MDX8532873.1"/>
    <property type="molecule type" value="Genomic_DNA"/>
</dbReference>
<dbReference type="PROSITE" id="PS00644">
    <property type="entry name" value="COMPLEX1_51K_1"/>
    <property type="match status" value="1"/>
</dbReference>
<comment type="similarity">
    <text evidence="2">Belongs to the complex I 51 kDa subunit family.</text>
</comment>
<reference evidence="8 9" key="1">
    <citation type="submission" date="2023-08" db="EMBL/GenBank/DDBJ databases">
        <title>Implementing the SeqCode for naming new Mesorhizobium species isolated from Vachellia karroo root nodules.</title>
        <authorList>
            <person name="Van Lill M."/>
        </authorList>
    </citation>
    <scope>NUCLEOTIDE SEQUENCE [LARGE SCALE GENOMIC DNA]</scope>
    <source>
        <strain evidence="8 9">VK25D</strain>
    </source>
</reference>
<comment type="cofactor">
    <cofactor evidence="1">
        <name>FMN</name>
        <dbReference type="ChEBI" id="CHEBI:58210"/>
    </cofactor>
</comment>
<dbReference type="SUPFAM" id="SSF142019">
    <property type="entry name" value="Nqo1 FMN-binding domain-like"/>
    <property type="match status" value="1"/>
</dbReference>
<dbReference type="InterPro" id="IPR019575">
    <property type="entry name" value="Nuop51_4Fe4S-bd"/>
</dbReference>
<comment type="caution">
    <text evidence="8">The sequence shown here is derived from an EMBL/GenBank/DDBJ whole genome shotgun (WGS) entry which is preliminary data.</text>
</comment>
<evidence type="ECO:0000313" key="9">
    <source>
        <dbReference type="Proteomes" id="UP001285154"/>
    </source>
</evidence>
<dbReference type="InterPro" id="IPR037207">
    <property type="entry name" value="Nuop51_4Fe4S-bd_sf"/>
</dbReference>
<dbReference type="SUPFAM" id="SSF140490">
    <property type="entry name" value="Nqo1C-terminal domain-like"/>
    <property type="match status" value="1"/>
</dbReference>
<dbReference type="InterPro" id="IPR001949">
    <property type="entry name" value="NADH-UbQ_OxRdtase_51kDa_CS"/>
</dbReference>
<evidence type="ECO:0000313" key="8">
    <source>
        <dbReference type="EMBL" id="MDX8532873.1"/>
    </source>
</evidence>
<dbReference type="Pfam" id="PF10589">
    <property type="entry name" value="NADH_4Fe-4S"/>
    <property type="match status" value="1"/>
</dbReference>
<keyword evidence="5" id="KW-0408">Iron</keyword>
<sequence>MIPRIYIPADSGALALGAEKVAKAIEKELKERGVEAKIVRNGSRGAYFLEPMVEVATDKGRVAYGPVKPSDVKSLFDSGFLTGGHHKRWLGSPDKIPFFAKQTRLTFARCGINDPLSLDAYKSLGGLRGLQNAVAMAPADVVKQVTESGLRGRGGAGFPTGIKWKTVLDTAGAQKYIVCNADEGDSATFADRMIMEGDPFVLIEGMAIAGIATGATKGFVYIRSEYPHAVATMNKAVAIARKAGVLGVNVLGSPNAFDMEIRVGAGAYVCGEETSLLNSLEGKRGVVRAKPPLPAIQGLFGKPTVINNVISLASVPVIMDKGAAYYKDFGMGRSRGTIPIQIAGNVKHGGLFETAFGLTLGEIVDDIGGGTASGRPVKAVQVGGPLGAYFPRALFDTPFDYEEFAKRDGLIGHAGITVFDDTADMLKQARFAMEFCAIESCGKCTPCRIGSTRGVEVLDKVAAGIEAEKNLALVTDLCNTMKFGSLCALGGFTPYPVMSSITHFPEDFKPAPARVAAE</sequence>
<evidence type="ECO:0000256" key="6">
    <source>
        <dbReference type="ARBA" id="ARBA00023014"/>
    </source>
</evidence>
<evidence type="ECO:0000259" key="7">
    <source>
        <dbReference type="SMART" id="SM00928"/>
    </source>
</evidence>
<dbReference type="PROSITE" id="PS00645">
    <property type="entry name" value="COMPLEX1_51K_2"/>
    <property type="match status" value="1"/>
</dbReference>
<protein>
    <submittedName>
        <fullName evidence="8">NADH-quinone oxidoreductase subunit NuoF</fullName>
    </submittedName>
</protein>
<keyword evidence="6" id="KW-0411">Iron-sulfur</keyword>
<dbReference type="InterPro" id="IPR037225">
    <property type="entry name" value="Nuo51_FMN-bd_sf"/>
</dbReference>
<dbReference type="SUPFAM" id="SSF52833">
    <property type="entry name" value="Thioredoxin-like"/>
    <property type="match status" value="1"/>
</dbReference>
<dbReference type="PANTHER" id="PTHR43578:SF3">
    <property type="entry name" value="NADH-QUINONE OXIDOREDUCTASE SUBUNIT F"/>
    <property type="match status" value="1"/>
</dbReference>
<dbReference type="Gene3D" id="3.40.30.10">
    <property type="entry name" value="Glutaredoxin"/>
    <property type="match status" value="1"/>
</dbReference>
<keyword evidence="9" id="KW-1185">Reference proteome</keyword>
<dbReference type="InterPro" id="IPR011538">
    <property type="entry name" value="Nuo51_FMN-bd"/>
</dbReference>
<evidence type="ECO:0000256" key="3">
    <source>
        <dbReference type="ARBA" id="ARBA00022485"/>
    </source>
</evidence>
<dbReference type="RefSeq" id="WP_320249212.1">
    <property type="nucleotide sequence ID" value="NZ_JAVIIQ010000006.1"/>
</dbReference>
<proteinExistence type="inferred from homology"/>
<dbReference type="Gene3D" id="1.20.1440.230">
    <property type="entry name" value="NADH-ubiquinone oxidoreductase 51kDa subunit, iron-sulphur binding domain"/>
    <property type="match status" value="1"/>
</dbReference>
<feature type="domain" description="NADH-ubiquinone oxidoreductase 51kDa subunit iron-sulphur binding" evidence="7">
    <location>
        <begin position="426"/>
        <end position="471"/>
    </location>
</feature>
<dbReference type="Gene3D" id="6.10.250.1450">
    <property type="match status" value="1"/>
</dbReference>
<evidence type="ECO:0000256" key="1">
    <source>
        <dbReference type="ARBA" id="ARBA00001917"/>
    </source>
</evidence>
<dbReference type="CDD" id="cd03063">
    <property type="entry name" value="TRX_Fd_FDH_beta"/>
    <property type="match status" value="1"/>
</dbReference>
<keyword evidence="3" id="KW-0004">4Fe-4S</keyword>
<dbReference type="SUPFAM" id="SSF142984">
    <property type="entry name" value="Nqo1 middle domain-like"/>
    <property type="match status" value="1"/>
</dbReference>
<dbReference type="SMART" id="SM00928">
    <property type="entry name" value="NADH_4Fe-4S"/>
    <property type="match status" value="1"/>
</dbReference>